<accession>A0A0P1A9Q7</accession>
<evidence type="ECO:0000313" key="2">
    <source>
        <dbReference type="Proteomes" id="UP000054928"/>
    </source>
</evidence>
<dbReference type="Proteomes" id="UP000054928">
    <property type="component" value="Unassembled WGS sequence"/>
</dbReference>
<dbReference type="RefSeq" id="XP_024573856.1">
    <property type="nucleotide sequence ID" value="XM_024722818.1"/>
</dbReference>
<proteinExistence type="predicted"/>
<dbReference type="AlphaFoldDB" id="A0A0P1A9Q7"/>
<dbReference type="GeneID" id="36400133"/>
<sequence>MARGVAAEPYRLWFHFFGLRYRSHETILELSLAHSTQSRREADEYKIVLELVDALSFIKALNDFTNPS</sequence>
<dbReference type="EMBL" id="CCYD01000286">
    <property type="protein sequence ID" value="CEG37487.1"/>
    <property type="molecule type" value="Genomic_DNA"/>
</dbReference>
<name>A0A0P1A9Q7_PLAHL</name>
<keyword evidence="2" id="KW-1185">Reference proteome</keyword>
<evidence type="ECO:0000313" key="1">
    <source>
        <dbReference type="EMBL" id="CEG37487.1"/>
    </source>
</evidence>
<organism evidence="1 2">
    <name type="scientific">Plasmopara halstedii</name>
    <name type="common">Downy mildew of sunflower</name>
    <dbReference type="NCBI Taxonomy" id="4781"/>
    <lineage>
        <taxon>Eukaryota</taxon>
        <taxon>Sar</taxon>
        <taxon>Stramenopiles</taxon>
        <taxon>Oomycota</taxon>
        <taxon>Peronosporomycetes</taxon>
        <taxon>Peronosporales</taxon>
        <taxon>Peronosporaceae</taxon>
        <taxon>Plasmopara</taxon>
    </lineage>
</organism>
<protein>
    <submittedName>
        <fullName evidence="1">Uncharacterized protein</fullName>
    </submittedName>
</protein>
<reference evidence="2" key="1">
    <citation type="submission" date="2014-09" db="EMBL/GenBank/DDBJ databases">
        <authorList>
            <person name="Sharma Rahul"/>
            <person name="Thines Marco"/>
        </authorList>
    </citation>
    <scope>NUCLEOTIDE SEQUENCE [LARGE SCALE GENOMIC DNA]</scope>
</reference>